<feature type="compositionally biased region" description="Acidic residues" evidence="9">
    <location>
        <begin position="193"/>
        <end position="203"/>
    </location>
</feature>
<dbReference type="eggNOG" id="KOG2236">
    <property type="taxonomic scope" value="Eukaryota"/>
</dbReference>
<reference evidence="10" key="3">
    <citation type="submission" date="2010-09" db="EMBL/GenBank/DDBJ databases">
        <title>Annotation of Gaeumannomyces graminis var. tritici R3-111a-1.</title>
        <authorList>
            <consortium name="The Broad Institute Genome Sequencing Platform"/>
            <person name="Ma L.-J."/>
            <person name="Dead R."/>
            <person name="Young S.K."/>
            <person name="Zeng Q."/>
            <person name="Gargeya S."/>
            <person name="Fitzgerald M."/>
            <person name="Haas B."/>
            <person name="Abouelleil A."/>
            <person name="Alvarado L."/>
            <person name="Arachchi H.M."/>
            <person name="Berlin A."/>
            <person name="Brown A."/>
            <person name="Chapman S.B."/>
            <person name="Chen Z."/>
            <person name="Dunbar C."/>
            <person name="Freedman E."/>
            <person name="Gearin G."/>
            <person name="Gellesch M."/>
            <person name="Goldberg J."/>
            <person name="Griggs A."/>
            <person name="Gujja S."/>
            <person name="Heiman D."/>
            <person name="Howarth C."/>
            <person name="Larson L."/>
            <person name="Lui A."/>
            <person name="MacDonald P.J.P."/>
            <person name="Mehta T."/>
            <person name="Montmayeur A."/>
            <person name="Murphy C."/>
            <person name="Neiman D."/>
            <person name="Pearson M."/>
            <person name="Priest M."/>
            <person name="Roberts A."/>
            <person name="Saif S."/>
            <person name="Shea T."/>
            <person name="Shenoy N."/>
            <person name="Sisk P."/>
            <person name="Stolte C."/>
            <person name="Sykes S."/>
            <person name="Yandava C."/>
            <person name="Wortman J."/>
            <person name="Nusbaum C."/>
            <person name="Birren B."/>
        </authorList>
    </citation>
    <scope>NUCLEOTIDE SEQUENCE</scope>
    <source>
        <strain evidence="10">R3-111a-1</strain>
    </source>
</reference>
<feature type="compositionally biased region" description="Pro residues" evidence="9">
    <location>
        <begin position="601"/>
        <end position="611"/>
    </location>
</feature>
<dbReference type="HOGENOM" id="CLU_012648_2_0_1"/>
<name>J3NM62_GAET3</name>
<dbReference type="RefSeq" id="XP_009218402.1">
    <property type="nucleotide sequence ID" value="XM_009220138.1"/>
</dbReference>
<reference evidence="11" key="4">
    <citation type="journal article" date="2015" name="G3 (Bethesda)">
        <title>Genome sequences of three phytopathogenic species of the Magnaporthaceae family of fungi.</title>
        <authorList>
            <person name="Okagaki L.H."/>
            <person name="Nunes C.C."/>
            <person name="Sailsbery J."/>
            <person name="Clay B."/>
            <person name="Brown D."/>
            <person name="John T."/>
            <person name="Oh Y."/>
            <person name="Young N."/>
            <person name="Fitzgerald M."/>
            <person name="Haas B.J."/>
            <person name="Zeng Q."/>
            <person name="Young S."/>
            <person name="Adiconis X."/>
            <person name="Fan L."/>
            <person name="Levin J.Z."/>
            <person name="Mitchell T.K."/>
            <person name="Okubara P.A."/>
            <person name="Farman M.L."/>
            <person name="Kohn L.M."/>
            <person name="Birren B."/>
            <person name="Ma L.-J."/>
            <person name="Dean R.A."/>
        </authorList>
    </citation>
    <scope>NUCLEOTIDE SEQUENCE</scope>
    <source>
        <strain evidence="11">R3-111a-1</strain>
    </source>
</reference>
<dbReference type="InterPro" id="IPR040309">
    <property type="entry name" value="Naf1"/>
</dbReference>
<dbReference type="STRING" id="644352.J3NM62"/>
<evidence type="ECO:0000256" key="1">
    <source>
        <dbReference type="ARBA" id="ARBA00004123"/>
    </source>
</evidence>
<feature type="compositionally biased region" description="Gly residues" evidence="9">
    <location>
        <begin position="398"/>
        <end position="408"/>
    </location>
</feature>
<feature type="compositionally biased region" description="Low complexity" evidence="9">
    <location>
        <begin position="568"/>
        <end position="583"/>
    </location>
</feature>
<reference evidence="12" key="1">
    <citation type="submission" date="2010-07" db="EMBL/GenBank/DDBJ databases">
        <title>The genome sequence of Gaeumannomyces graminis var. tritici strain R3-111a-1.</title>
        <authorList>
            <consortium name="The Broad Institute Genome Sequencing Platform"/>
            <person name="Ma L.-J."/>
            <person name="Dead R."/>
            <person name="Young S."/>
            <person name="Zeng Q."/>
            <person name="Koehrsen M."/>
            <person name="Alvarado L."/>
            <person name="Berlin A."/>
            <person name="Chapman S.B."/>
            <person name="Chen Z."/>
            <person name="Freedman E."/>
            <person name="Gellesch M."/>
            <person name="Goldberg J."/>
            <person name="Griggs A."/>
            <person name="Gujja S."/>
            <person name="Heilman E.R."/>
            <person name="Heiman D."/>
            <person name="Hepburn T."/>
            <person name="Howarth C."/>
            <person name="Jen D."/>
            <person name="Larson L."/>
            <person name="Mehta T."/>
            <person name="Neiman D."/>
            <person name="Pearson M."/>
            <person name="Roberts A."/>
            <person name="Saif S."/>
            <person name="Shea T."/>
            <person name="Shenoy N."/>
            <person name="Sisk P."/>
            <person name="Stolte C."/>
            <person name="Sykes S."/>
            <person name="Walk T."/>
            <person name="White J."/>
            <person name="Yandava C."/>
            <person name="Haas B."/>
            <person name="Nusbaum C."/>
            <person name="Birren B."/>
        </authorList>
    </citation>
    <scope>NUCLEOTIDE SEQUENCE [LARGE SCALE GENOMIC DNA]</scope>
    <source>
        <strain evidence="12">R3-111a-1</strain>
    </source>
</reference>
<evidence type="ECO:0000256" key="2">
    <source>
        <dbReference type="ARBA" id="ARBA00009801"/>
    </source>
</evidence>
<sequence length="664" mass="69363">MSGGFVIPGLGHAKPNEKLPTNSFAPDVLAAAASLGHGVANKEATATNGSALAVAGRAGNKAVIQGEGVSESGQMPGKGSEIGGSDAMDMDQMTETAAAIGPITMAESTISDATTVIATAGDASDAQIPDALDAAILAMVQPEGEAQAQASTAPGDSQPQEQPIGQPPAEQQGAGAEWEADSSPYESSSDLSSSDDSDDDSDGELMGLDETVKMLMAGADGSEDEGDGGDKAGKAAQMRTKNELPDWVPPKPSALADDAVICQLGTITSIVGAQILITSGEDGEEKVLDVETPVCRADKSVIAAIADVIGNVLQPMYILRFATPEDVAKEGLKIGDALYYPPGQAQVVLTRPLRSQKGYDASNLHDEELATEEMEFSDDEREQAYKRELKMKKRGNRGRGASGLGGGYTRDNGRPGPGSTASSVTAVGDAGLNYDDEDDDGPYKPLTRPANFGMGAPPSREETLATAHRPPFTHGHRGNRDHFRGGGRGGNRGGRGGFRGGRGGGGGYPDGHSQRQQPRHQQQQQSQPQHQPQQQRQPQPQQQAPSQQTPSVPQWNFPAPPPLPFAPPQTTAQPAGAPFTFPGFPQPNPYGMLAPLTNGQFPPPPIPPPVAGQPSANWQAMSALYANPTFVRALRDAAQAQQQQQQQGQGQGQPHNQPGWGHDH</sequence>
<keyword evidence="7" id="KW-0694">RNA-binding</keyword>
<protein>
    <recommendedName>
        <fullName evidence="3">H/ACA ribonucleoprotein complex non-core subunit NAF1</fullName>
    </recommendedName>
</protein>
<keyword evidence="8" id="KW-0539">Nucleus</keyword>
<evidence type="ECO:0000313" key="11">
    <source>
        <dbReference type="EnsemblFungi" id="EJT82393"/>
    </source>
</evidence>
<dbReference type="Pfam" id="PF04410">
    <property type="entry name" value="Gar1"/>
    <property type="match status" value="1"/>
</dbReference>
<keyword evidence="4" id="KW-0690">Ribosome biogenesis</keyword>
<dbReference type="Gene3D" id="2.40.10.230">
    <property type="entry name" value="Probable tRNA pseudouridine synthase domain"/>
    <property type="match status" value="1"/>
</dbReference>
<feature type="region of interest" description="Disordered" evidence="9">
    <location>
        <begin position="143"/>
        <end position="205"/>
    </location>
</feature>
<keyword evidence="12" id="KW-1185">Reference proteome</keyword>
<feature type="region of interest" description="Disordered" evidence="9">
    <location>
        <begin position="634"/>
        <end position="664"/>
    </location>
</feature>
<accession>J3NM62</accession>
<dbReference type="GO" id="GO:0005634">
    <property type="term" value="C:nucleus"/>
    <property type="evidence" value="ECO:0007669"/>
    <property type="project" value="UniProtKB-SubCell"/>
</dbReference>
<dbReference type="EMBL" id="GL385395">
    <property type="protein sequence ID" value="EJT82393.1"/>
    <property type="molecule type" value="Genomic_DNA"/>
</dbReference>
<feature type="region of interest" description="Disordered" evidence="9">
    <location>
        <begin position="219"/>
        <end position="250"/>
    </location>
</feature>
<dbReference type="Proteomes" id="UP000006039">
    <property type="component" value="Unassembled WGS sequence"/>
</dbReference>
<evidence type="ECO:0000256" key="9">
    <source>
        <dbReference type="SAM" id="MobiDB-lite"/>
    </source>
</evidence>
<gene>
    <name evidence="11" type="primary">20342824</name>
    <name evidence="10" type="ORF">GGTG_02366</name>
</gene>
<dbReference type="InterPro" id="IPR009000">
    <property type="entry name" value="Transl_B-barrel_sf"/>
</dbReference>
<evidence type="ECO:0000256" key="7">
    <source>
        <dbReference type="ARBA" id="ARBA00022884"/>
    </source>
</evidence>
<keyword evidence="5" id="KW-0698">rRNA processing</keyword>
<evidence type="ECO:0000256" key="6">
    <source>
        <dbReference type="ARBA" id="ARBA00022553"/>
    </source>
</evidence>
<dbReference type="PANTHER" id="PTHR31633">
    <property type="entry name" value="H/ACA RIBONUCLEOPROTEIN COMPLEX NON-CORE SUBUNIT NAF1"/>
    <property type="match status" value="1"/>
</dbReference>
<evidence type="ECO:0000313" key="12">
    <source>
        <dbReference type="Proteomes" id="UP000006039"/>
    </source>
</evidence>
<dbReference type="AlphaFoldDB" id="J3NM62"/>
<dbReference type="GO" id="GO:0006364">
    <property type="term" value="P:rRNA processing"/>
    <property type="evidence" value="ECO:0007669"/>
    <property type="project" value="UniProtKB-KW"/>
</dbReference>
<dbReference type="GO" id="GO:0000493">
    <property type="term" value="P:box H/ACA snoRNP assembly"/>
    <property type="evidence" value="ECO:0007669"/>
    <property type="project" value="InterPro"/>
</dbReference>
<dbReference type="GO" id="GO:0003723">
    <property type="term" value="F:RNA binding"/>
    <property type="evidence" value="ECO:0007669"/>
    <property type="project" value="UniProtKB-KW"/>
</dbReference>
<comment type="similarity">
    <text evidence="2">Belongs to the NAF1 family.</text>
</comment>
<feature type="compositionally biased region" description="Low complexity" evidence="9">
    <location>
        <begin position="637"/>
        <end position="648"/>
    </location>
</feature>
<dbReference type="OrthoDB" id="21550at2759"/>
<evidence type="ECO:0000313" key="10">
    <source>
        <dbReference type="EMBL" id="EJT82393.1"/>
    </source>
</evidence>
<dbReference type="GO" id="GO:0005732">
    <property type="term" value="C:sno(s)RNA-containing ribonucleoprotein complex"/>
    <property type="evidence" value="ECO:0007669"/>
    <property type="project" value="InterPro"/>
</dbReference>
<dbReference type="InterPro" id="IPR038664">
    <property type="entry name" value="Gar1/Naf1_Cbf5-bd_sf"/>
</dbReference>
<feature type="compositionally biased region" description="Polar residues" evidence="9">
    <location>
        <begin position="148"/>
        <end position="163"/>
    </location>
</feature>
<evidence type="ECO:0000256" key="5">
    <source>
        <dbReference type="ARBA" id="ARBA00022552"/>
    </source>
</evidence>
<feature type="compositionally biased region" description="Pro residues" evidence="9">
    <location>
        <begin position="558"/>
        <end position="567"/>
    </location>
</feature>
<dbReference type="VEuPathDB" id="FungiDB:GGTG_02366"/>
<dbReference type="SUPFAM" id="SSF50447">
    <property type="entry name" value="Translation proteins"/>
    <property type="match status" value="1"/>
</dbReference>
<evidence type="ECO:0000256" key="8">
    <source>
        <dbReference type="ARBA" id="ARBA00023242"/>
    </source>
</evidence>
<reference evidence="11" key="5">
    <citation type="submission" date="2018-04" db="UniProtKB">
        <authorList>
            <consortium name="EnsemblFungi"/>
        </authorList>
    </citation>
    <scope>IDENTIFICATION</scope>
    <source>
        <strain evidence="11">R3-111a-1</strain>
    </source>
</reference>
<evidence type="ECO:0000256" key="4">
    <source>
        <dbReference type="ARBA" id="ARBA00022517"/>
    </source>
</evidence>
<dbReference type="EnsemblFungi" id="EJT82393">
    <property type="protein sequence ID" value="EJT82393"/>
    <property type="gene ID" value="GGTG_02366"/>
</dbReference>
<feature type="compositionally biased region" description="Low complexity" evidence="9">
    <location>
        <begin position="514"/>
        <end position="548"/>
    </location>
</feature>
<dbReference type="GeneID" id="20342824"/>
<dbReference type="InterPro" id="IPR007504">
    <property type="entry name" value="H/ACA_rnp_Gar1/Naf1"/>
</dbReference>
<feature type="compositionally biased region" description="Gly residues" evidence="9">
    <location>
        <begin position="486"/>
        <end position="509"/>
    </location>
</feature>
<reference evidence="10" key="2">
    <citation type="submission" date="2010-07" db="EMBL/GenBank/DDBJ databases">
        <authorList>
            <consortium name="The Broad Institute Genome Sequencing Platform"/>
            <consortium name="Broad Institute Genome Sequencing Center for Infectious Disease"/>
            <person name="Ma L.-J."/>
            <person name="Dead R."/>
            <person name="Young S."/>
            <person name="Zeng Q."/>
            <person name="Koehrsen M."/>
            <person name="Alvarado L."/>
            <person name="Berlin A."/>
            <person name="Chapman S.B."/>
            <person name="Chen Z."/>
            <person name="Freedman E."/>
            <person name="Gellesch M."/>
            <person name="Goldberg J."/>
            <person name="Griggs A."/>
            <person name="Gujja S."/>
            <person name="Heilman E.R."/>
            <person name="Heiman D."/>
            <person name="Hepburn T."/>
            <person name="Howarth C."/>
            <person name="Jen D."/>
            <person name="Larson L."/>
            <person name="Mehta T."/>
            <person name="Neiman D."/>
            <person name="Pearson M."/>
            <person name="Roberts A."/>
            <person name="Saif S."/>
            <person name="Shea T."/>
            <person name="Shenoy N."/>
            <person name="Sisk P."/>
            <person name="Stolte C."/>
            <person name="Sykes S."/>
            <person name="Walk T."/>
            <person name="White J."/>
            <person name="Yandava C."/>
            <person name="Haas B."/>
            <person name="Nusbaum C."/>
            <person name="Birren B."/>
        </authorList>
    </citation>
    <scope>NUCLEOTIDE SEQUENCE</scope>
    <source>
        <strain evidence="10">R3-111a-1</strain>
    </source>
</reference>
<feature type="region of interest" description="Disordered" evidence="9">
    <location>
        <begin position="391"/>
        <end position="614"/>
    </location>
</feature>
<organism evidence="10">
    <name type="scientific">Gaeumannomyces tritici (strain R3-111a-1)</name>
    <name type="common">Wheat and barley take-all root rot fungus</name>
    <name type="synonym">Gaeumannomyces graminis var. tritici</name>
    <dbReference type="NCBI Taxonomy" id="644352"/>
    <lineage>
        <taxon>Eukaryota</taxon>
        <taxon>Fungi</taxon>
        <taxon>Dikarya</taxon>
        <taxon>Ascomycota</taxon>
        <taxon>Pezizomycotina</taxon>
        <taxon>Sordariomycetes</taxon>
        <taxon>Sordariomycetidae</taxon>
        <taxon>Magnaporthales</taxon>
        <taxon>Magnaporthaceae</taxon>
        <taxon>Gaeumannomyces</taxon>
    </lineage>
</organism>
<evidence type="ECO:0000256" key="3">
    <source>
        <dbReference type="ARBA" id="ARBA00021438"/>
    </source>
</evidence>
<dbReference type="GO" id="GO:0001522">
    <property type="term" value="P:pseudouridine synthesis"/>
    <property type="evidence" value="ECO:0007669"/>
    <property type="project" value="InterPro"/>
</dbReference>
<keyword evidence="6" id="KW-0597">Phosphoprotein</keyword>
<feature type="compositionally biased region" description="Low complexity" evidence="9">
    <location>
        <begin position="169"/>
        <end position="192"/>
    </location>
</feature>
<proteinExistence type="inferred from homology"/>
<dbReference type="PANTHER" id="PTHR31633:SF1">
    <property type="entry name" value="H_ACA RIBONUCLEOPROTEIN COMPLEX NON-CORE SUBUNIT NAF1"/>
    <property type="match status" value="1"/>
</dbReference>
<comment type="subcellular location">
    <subcellularLocation>
        <location evidence="1">Nucleus</location>
    </subcellularLocation>
</comment>